<keyword evidence="2" id="KW-1185">Reference proteome</keyword>
<organism evidence="1 2">
    <name type="scientific">Enterobacter phage KKP_3711</name>
    <dbReference type="NCBI Taxonomy" id="3109398"/>
    <lineage>
        <taxon>Viruses</taxon>
        <taxon>Duplodnaviria</taxon>
        <taxon>Heunggongvirae</taxon>
        <taxon>Uroviricota</taxon>
        <taxon>Caudoviricetes</taxon>
        <taxon>Demerecviridae</taxon>
        <taxon>Markadamsvirinae</taxon>
    </lineage>
</organism>
<proteinExistence type="predicted"/>
<evidence type="ECO:0000313" key="1">
    <source>
        <dbReference type="EMBL" id="XAG95844.1"/>
    </source>
</evidence>
<sequence length="135" mass="14289">MTTTKSAKTVKSTAFAWDEENTAKAGDLYNQMVEESGVEFANENLKVIAEKLGAKSAAAVRSKLVSAKVYQKADTPRKVGGGSSIRKIHYVRALVKAAEAKGLEVEADALDSLESSKMSALKILADIAGVQVTGE</sequence>
<protein>
    <submittedName>
        <fullName evidence="1">Protein A2</fullName>
    </submittedName>
</protein>
<evidence type="ECO:0000313" key="2">
    <source>
        <dbReference type="Proteomes" id="UP001437386"/>
    </source>
</evidence>
<name>A0AAX4Q412_9CAUD</name>
<gene>
    <name evidence="1" type="ORF">U7154_000077</name>
</gene>
<accession>A0AAX4Q412</accession>
<reference evidence="1 2" key="1">
    <citation type="submission" date="2024-04" db="EMBL/GenBank/DDBJ databases">
        <authorList>
            <person name="Wojcicki M."/>
            <person name="Srednicka P."/>
            <person name="Shymialevich D."/>
            <person name="Sokolowska B."/>
        </authorList>
    </citation>
    <scope>NUCLEOTIDE SEQUENCE [LARGE SCALE GENOMIC DNA]</scope>
</reference>
<dbReference type="EMBL" id="PP579741">
    <property type="protein sequence ID" value="XAG95844.1"/>
    <property type="molecule type" value="Genomic_DNA"/>
</dbReference>
<dbReference type="Proteomes" id="UP001437386">
    <property type="component" value="Segment"/>
</dbReference>